<sequence length="335" mass="37129">MPPLALIDLTSLSAISPSPPRDLASPPPAPISVPAASSGAGRPGVPLLPPPVVRRRRRIVILLMSGNEDKSQAAADRIKAQALSAAKGMSRTQAERAAAAAARNVNAYGQKEEGPSRWQERKEAKRQMYLMSTEKAVILGVKPKAAQSSSGGAYTQCQKCFQPGHWTYECKNERVYMSRPSRSQQLKNPKLKKMAAPESYHFQNPDLEKERENERKLMKEKLKKEKTEKSKRKSKRKYRSRSDSDSSEASVFDSDSESSVTGSEYSSGSSSSYSSSDLEDKKRRPKRKQQKRTRHIRETSSSASSDSESDSASASDSDSDDKGSRKKSRKRSDRR</sequence>
<feature type="compositionally biased region" description="Low complexity" evidence="1">
    <location>
        <begin position="247"/>
        <end position="276"/>
    </location>
</feature>
<dbReference type="InterPro" id="IPR039715">
    <property type="entry name" value="ZCCHC10"/>
</dbReference>
<dbReference type="AlphaFoldDB" id="A0A0D9XQ30"/>
<feature type="region of interest" description="Disordered" evidence="1">
    <location>
        <begin position="178"/>
        <end position="335"/>
    </location>
</feature>
<accession>A0A0D9XQ30</accession>
<dbReference type="Pfam" id="PF13917">
    <property type="entry name" value="zf-CCHC_3"/>
    <property type="match status" value="1"/>
</dbReference>
<dbReference type="PANTHER" id="PTHR13491">
    <property type="entry name" value="ZCCHC10 PROTEIN"/>
    <property type="match status" value="1"/>
</dbReference>
<reference evidence="3" key="2">
    <citation type="submission" date="2013-12" db="EMBL/GenBank/DDBJ databases">
        <authorList>
            <person name="Yu Y."/>
            <person name="Lee S."/>
            <person name="de Baynast K."/>
            <person name="Wissotski M."/>
            <person name="Liu L."/>
            <person name="Talag J."/>
            <person name="Goicoechea J."/>
            <person name="Angelova A."/>
            <person name="Jetty R."/>
            <person name="Kudrna D."/>
            <person name="Golser W."/>
            <person name="Rivera L."/>
            <person name="Zhang J."/>
            <person name="Wing R."/>
        </authorList>
    </citation>
    <scope>NUCLEOTIDE SEQUENCE</scope>
</reference>
<feature type="compositionally biased region" description="Low complexity" evidence="1">
    <location>
        <begin position="300"/>
        <end position="316"/>
    </location>
</feature>
<dbReference type="Gramene" id="LPERR11G05320.1">
    <property type="protein sequence ID" value="LPERR11G05320.1"/>
    <property type="gene ID" value="LPERR11G05320"/>
</dbReference>
<proteinExistence type="predicted"/>
<dbReference type="PANTHER" id="PTHR13491:SF0">
    <property type="entry name" value="ZINC FINGER CCHC DOMAIN-CONTAINING PROTEIN 10"/>
    <property type="match status" value="1"/>
</dbReference>
<dbReference type="Proteomes" id="UP000032180">
    <property type="component" value="Chromosome 11"/>
</dbReference>
<feature type="compositionally biased region" description="Basic residues" evidence="1">
    <location>
        <begin position="229"/>
        <end position="239"/>
    </location>
</feature>
<reference evidence="2" key="3">
    <citation type="submission" date="2015-04" db="UniProtKB">
        <authorList>
            <consortium name="EnsemblPlants"/>
        </authorList>
    </citation>
    <scope>IDENTIFICATION</scope>
</reference>
<name>A0A0D9XQ30_9ORYZ</name>
<protein>
    <submittedName>
        <fullName evidence="2">Uncharacterized protein</fullName>
    </submittedName>
</protein>
<feature type="region of interest" description="Disordered" evidence="1">
    <location>
        <begin position="11"/>
        <end position="49"/>
    </location>
</feature>
<reference evidence="2 3" key="1">
    <citation type="submission" date="2012-08" db="EMBL/GenBank/DDBJ databases">
        <title>Oryza genome evolution.</title>
        <authorList>
            <person name="Wing R.A."/>
        </authorList>
    </citation>
    <scope>NUCLEOTIDE SEQUENCE</scope>
</reference>
<feature type="compositionally biased region" description="Pro residues" evidence="1">
    <location>
        <begin position="17"/>
        <end position="31"/>
    </location>
</feature>
<feature type="compositionally biased region" description="Basic and acidic residues" evidence="1">
    <location>
        <begin position="206"/>
        <end position="228"/>
    </location>
</feature>
<dbReference type="EnsemblPlants" id="LPERR11G05320.1">
    <property type="protein sequence ID" value="LPERR11G05320.1"/>
    <property type="gene ID" value="LPERR11G05320"/>
</dbReference>
<feature type="compositionally biased region" description="Basic residues" evidence="1">
    <location>
        <begin position="324"/>
        <end position="335"/>
    </location>
</feature>
<dbReference type="HOGENOM" id="CLU_067687_0_0_1"/>
<dbReference type="eggNOG" id="KOG3116">
    <property type="taxonomic scope" value="Eukaryota"/>
</dbReference>
<feature type="compositionally biased region" description="Low complexity" evidence="1">
    <location>
        <begin position="32"/>
        <end position="45"/>
    </location>
</feature>
<organism evidence="2 3">
    <name type="scientific">Leersia perrieri</name>
    <dbReference type="NCBI Taxonomy" id="77586"/>
    <lineage>
        <taxon>Eukaryota</taxon>
        <taxon>Viridiplantae</taxon>
        <taxon>Streptophyta</taxon>
        <taxon>Embryophyta</taxon>
        <taxon>Tracheophyta</taxon>
        <taxon>Spermatophyta</taxon>
        <taxon>Magnoliopsida</taxon>
        <taxon>Liliopsida</taxon>
        <taxon>Poales</taxon>
        <taxon>Poaceae</taxon>
        <taxon>BOP clade</taxon>
        <taxon>Oryzoideae</taxon>
        <taxon>Oryzeae</taxon>
        <taxon>Oryzinae</taxon>
        <taxon>Leersia</taxon>
    </lineage>
</organism>
<evidence type="ECO:0000313" key="3">
    <source>
        <dbReference type="Proteomes" id="UP000032180"/>
    </source>
</evidence>
<feature type="compositionally biased region" description="Basic residues" evidence="1">
    <location>
        <begin position="283"/>
        <end position="295"/>
    </location>
</feature>
<keyword evidence="3" id="KW-1185">Reference proteome</keyword>
<evidence type="ECO:0000256" key="1">
    <source>
        <dbReference type="SAM" id="MobiDB-lite"/>
    </source>
</evidence>
<evidence type="ECO:0000313" key="2">
    <source>
        <dbReference type="EnsemblPlants" id="LPERR11G05320.1"/>
    </source>
</evidence>